<evidence type="ECO:0000256" key="1">
    <source>
        <dbReference type="ARBA" id="ARBA00004141"/>
    </source>
</evidence>
<feature type="transmembrane region" description="Helical" evidence="6">
    <location>
        <begin position="6"/>
        <end position="33"/>
    </location>
</feature>
<evidence type="ECO:0000256" key="3">
    <source>
        <dbReference type="ARBA" id="ARBA00022692"/>
    </source>
</evidence>
<feature type="domain" description="Cytochrome C biogenesis protein transmembrane" evidence="7">
    <location>
        <begin position="7"/>
        <end position="179"/>
    </location>
</feature>
<dbReference type="GO" id="GO:0016020">
    <property type="term" value="C:membrane"/>
    <property type="evidence" value="ECO:0007669"/>
    <property type="project" value="UniProtKB-SubCell"/>
</dbReference>
<dbReference type="AlphaFoldDB" id="A0A1X6XMK4"/>
<keyword evidence="3 6" id="KW-0812">Transmembrane</keyword>
<dbReference type="PANTHER" id="PTHR31272:SF4">
    <property type="entry name" value="CYTOCHROME C-TYPE BIOGENESIS PROTEIN HI_1454-RELATED"/>
    <property type="match status" value="1"/>
</dbReference>
<feature type="transmembrane region" description="Helical" evidence="6">
    <location>
        <begin position="75"/>
        <end position="96"/>
    </location>
</feature>
<evidence type="ECO:0000313" key="8">
    <source>
        <dbReference type="EMBL" id="SLN00442.1"/>
    </source>
</evidence>
<keyword evidence="4 6" id="KW-1133">Transmembrane helix</keyword>
<gene>
    <name evidence="8" type="ORF">FM105_12655</name>
</gene>
<keyword evidence="9" id="KW-1185">Reference proteome</keyword>
<dbReference type="Proteomes" id="UP000196581">
    <property type="component" value="Unassembled WGS sequence"/>
</dbReference>
<comment type="similarity">
    <text evidence="2">Belongs to the DsbD family.</text>
</comment>
<evidence type="ECO:0000256" key="5">
    <source>
        <dbReference type="ARBA" id="ARBA00023136"/>
    </source>
</evidence>
<organism evidence="8 9">
    <name type="scientific">Brevibacterium yomogidense</name>
    <dbReference type="NCBI Taxonomy" id="946573"/>
    <lineage>
        <taxon>Bacteria</taxon>
        <taxon>Bacillati</taxon>
        <taxon>Actinomycetota</taxon>
        <taxon>Actinomycetes</taxon>
        <taxon>Micrococcales</taxon>
        <taxon>Brevibacteriaceae</taxon>
        <taxon>Brevibacterium</taxon>
    </lineage>
</organism>
<feature type="transmembrane region" description="Helical" evidence="6">
    <location>
        <begin position="239"/>
        <end position="267"/>
    </location>
</feature>
<accession>A0A1X6XMK4</accession>
<sequence length="292" mass="29958">MDIGFVSAFVGGILALLSPCAALLLPAFFASTVGAGTRLLLHGTVFYIGMLLVLVPLGIGAGALGSLFTAYRTQIVIGAAIILIVLGVAQFAGLGFDPAKLVPGGDAARTRTAQMSGMPKTFLLGATSGVAGMCAGPILGAVLTLAAARGDLVGSVIMLAVYGAGMVVPLLVVAALWHRLGGRGRALLRGREVSILGMRLHTISMLTGALMVVVGIMFWTTNGLASIPSFVPPDLLAELQSSAFLTSAAADITAILVVAALILALWFARDRRNRRADASASQTEGADHQTHR</sequence>
<dbReference type="PANTHER" id="PTHR31272">
    <property type="entry name" value="CYTOCHROME C-TYPE BIOGENESIS PROTEIN HI_1454-RELATED"/>
    <property type="match status" value="1"/>
</dbReference>
<dbReference type="InterPro" id="IPR003834">
    <property type="entry name" value="Cyt_c_assmbl_TM_dom"/>
</dbReference>
<protein>
    <submittedName>
        <fullName evidence="8">Cytochrome c-type biogenesis protein CcdA (DsbD analog)</fullName>
    </submittedName>
</protein>
<feature type="transmembrane region" description="Helical" evidence="6">
    <location>
        <begin position="152"/>
        <end position="177"/>
    </location>
</feature>
<dbReference type="InterPro" id="IPR051790">
    <property type="entry name" value="Cytochrome_c-biogenesis_DsbD"/>
</dbReference>
<feature type="transmembrane region" description="Helical" evidence="6">
    <location>
        <begin position="45"/>
        <end position="69"/>
    </location>
</feature>
<reference evidence="9" key="1">
    <citation type="submission" date="2017-02" db="EMBL/GenBank/DDBJ databases">
        <authorList>
            <person name="Dridi B."/>
        </authorList>
    </citation>
    <scope>NUCLEOTIDE SEQUENCE [LARGE SCALE GENOMIC DNA]</scope>
    <source>
        <strain evidence="9">B Co 03.10</strain>
    </source>
</reference>
<feature type="transmembrane region" description="Helical" evidence="6">
    <location>
        <begin position="198"/>
        <end position="219"/>
    </location>
</feature>
<proteinExistence type="inferred from homology"/>
<evidence type="ECO:0000256" key="2">
    <source>
        <dbReference type="ARBA" id="ARBA00006143"/>
    </source>
</evidence>
<name>A0A1X6XMK4_9MICO</name>
<feature type="transmembrane region" description="Helical" evidence="6">
    <location>
        <begin position="121"/>
        <end position="146"/>
    </location>
</feature>
<dbReference type="Pfam" id="PF02683">
    <property type="entry name" value="DsbD_TM"/>
    <property type="match status" value="1"/>
</dbReference>
<comment type="subcellular location">
    <subcellularLocation>
        <location evidence="1">Membrane</location>
        <topology evidence="1">Multi-pass membrane protein</topology>
    </subcellularLocation>
</comment>
<evidence type="ECO:0000256" key="6">
    <source>
        <dbReference type="SAM" id="Phobius"/>
    </source>
</evidence>
<dbReference type="RefSeq" id="WP_087008744.1">
    <property type="nucleotide sequence ID" value="NZ_FWFF01000020.1"/>
</dbReference>
<dbReference type="EMBL" id="FWFF01000020">
    <property type="protein sequence ID" value="SLN00442.1"/>
    <property type="molecule type" value="Genomic_DNA"/>
</dbReference>
<evidence type="ECO:0000256" key="4">
    <source>
        <dbReference type="ARBA" id="ARBA00022989"/>
    </source>
</evidence>
<evidence type="ECO:0000259" key="7">
    <source>
        <dbReference type="Pfam" id="PF02683"/>
    </source>
</evidence>
<dbReference type="GO" id="GO:0017004">
    <property type="term" value="P:cytochrome complex assembly"/>
    <property type="evidence" value="ECO:0007669"/>
    <property type="project" value="InterPro"/>
</dbReference>
<keyword evidence="5 6" id="KW-0472">Membrane</keyword>
<evidence type="ECO:0000313" key="9">
    <source>
        <dbReference type="Proteomes" id="UP000196581"/>
    </source>
</evidence>